<organism evidence="3 4">
    <name type="scientific">Maribellus luteus</name>
    <dbReference type="NCBI Taxonomy" id="2305463"/>
    <lineage>
        <taxon>Bacteria</taxon>
        <taxon>Pseudomonadati</taxon>
        <taxon>Bacteroidota</taxon>
        <taxon>Bacteroidia</taxon>
        <taxon>Marinilabiliales</taxon>
        <taxon>Prolixibacteraceae</taxon>
        <taxon>Maribellus</taxon>
    </lineage>
</organism>
<reference evidence="3 4" key="1">
    <citation type="submission" date="2018-08" db="EMBL/GenBank/DDBJ databases">
        <title>Pallidiluteibacterium maritimus gen. nov., sp. nov., isolated from coastal sediment.</title>
        <authorList>
            <person name="Zhou L.Y."/>
        </authorList>
    </citation>
    <scope>NUCLEOTIDE SEQUENCE [LARGE SCALE GENOMIC DNA]</scope>
    <source>
        <strain evidence="3 4">XSD2</strain>
    </source>
</reference>
<evidence type="ECO:0000313" key="4">
    <source>
        <dbReference type="Proteomes" id="UP000265926"/>
    </source>
</evidence>
<comment type="caution">
    <text evidence="3">The sequence shown here is derived from an EMBL/GenBank/DDBJ whole genome shotgun (WGS) entry which is preliminary data.</text>
</comment>
<dbReference type="Gene3D" id="3.40.50.1980">
    <property type="entry name" value="Nitrogenase molybdenum iron protein domain"/>
    <property type="match status" value="2"/>
</dbReference>
<dbReference type="InterPro" id="IPR054828">
    <property type="entry name" value="Vit_B12_bind_prot"/>
</dbReference>
<keyword evidence="1" id="KW-0732">Signal</keyword>
<name>A0A399SUG8_9BACT</name>
<dbReference type="AlphaFoldDB" id="A0A399SUG8"/>
<dbReference type="PANTHER" id="PTHR30535">
    <property type="entry name" value="VITAMIN B12-BINDING PROTEIN"/>
    <property type="match status" value="1"/>
</dbReference>
<dbReference type="SUPFAM" id="SSF53807">
    <property type="entry name" value="Helical backbone' metal receptor"/>
    <property type="match status" value="1"/>
</dbReference>
<keyword evidence="4" id="KW-1185">Reference proteome</keyword>
<proteinExistence type="predicted"/>
<sequence length="274" mass="30090">MYPMNAKSIWLSVVLLLFVIPGIAAGVQRVVSLAPSITENIYLIGAQSKLVGCTSYCTQAVNDGVDQVGSTIDVNIEKLFSLKPDLVLALQLTKQQDIAAMEKLGIRVATMKSPRNFAEICEQTKYIAGLLGSFEQALEVLSPLEKRATEIQQLTKSLKPQKIFFQIGASPIFTVLENTFMNDFITFCNGSNIAAGLTKGTMTRESVVMRNPDVIIIATMGGFGETEKEEWMNYKSVSAVQNCKVFLIDSETSCSPTPQNFVSALEDVYRFLSE</sequence>
<dbReference type="OrthoDB" id="9816357at2"/>
<evidence type="ECO:0000259" key="2">
    <source>
        <dbReference type="PROSITE" id="PS50983"/>
    </source>
</evidence>
<dbReference type="Pfam" id="PF01497">
    <property type="entry name" value="Peripla_BP_2"/>
    <property type="match status" value="1"/>
</dbReference>
<dbReference type="PANTHER" id="PTHR30535:SF34">
    <property type="entry name" value="MOLYBDATE-BINDING PROTEIN MOLA"/>
    <property type="match status" value="1"/>
</dbReference>
<accession>A0A399SUG8</accession>
<dbReference type="InterPro" id="IPR050902">
    <property type="entry name" value="ABC_Transporter_SBP"/>
</dbReference>
<dbReference type="GO" id="GO:0071281">
    <property type="term" value="P:cellular response to iron ion"/>
    <property type="evidence" value="ECO:0007669"/>
    <property type="project" value="TreeGrafter"/>
</dbReference>
<dbReference type="EMBL" id="QWGR01000010">
    <property type="protein sequence ID" value="RIJ46998.1"/>
    <property type="molecule type" value="Genomic_DNA"/>
</dbReference>
<gene>
    <name evidence="3" type="ORF">D1614_16315</name>
</gene>
<evidence type="ECO:0000313" key="3">
    <source>
        <dbReference type="EMBL" id="RIJ46998.1"/>
    </source>
</evidence>
<dbReference type="InterPro" id="IPR002491">
    <property type="entry name" value="ABC_transptr_periplasmic_BD"/>
</dbReference>
<dbReference type="NCBIfam" id="NF038402">
    <property type="entry name" value="TroA_like"/>
    <property type="match status" value="1"/>
</dbReference>
<feature type="domain" description="Fe/B12 periplasmic-binding" evidence="2">
    <location>
        <begin position="29"/>
        <end position="274"/>
    </location>
</feature>
<protein>
    <submittedName>
        <fullName evidence="3">ABC transporter substrate-binding protein</fullName>
    </submittedName>
</protein>
<dbReference type="PROSITE" id="PS50983">
    <property type="entry name" value="FE_B12_PBP"/>
    <property type="match status" value="1"/>
</dbReference>
<evidence type="ECO:0000256" key="1">
    <source>
        <dbReference type="ARBA" id="ARBA00022729"/>
    </source>
</evidence>
<dbReference type="Proteomes" id="UP000265926">
    <property type="component" value="Unassembled WGS sequence"/>
</dbReference>